<protein>
    <recommendedName>
        <fullName evidence="3">Terminase</fullName>
    </recommendedName>
</protein>
<organism evidence="1 2">
    <name type="scientific">Corynebacterium lemuris</name>
    <dbReference type="NCBI Taxonomy" id="1859292"/>
    <lineage>
        <taxon>Bacteria</taxon>
        <taxon>Bacillati</taxon>
        <taxon>Actinomycetota</taxon>
        <taxon>Actinomycetes</taxon>
        <taxon>Mycobacteriales</taxon>
        <taxon>Corynebacteriaceae</taxon>
        <taxon>Corynebacterium</taxon>
    </lineage>
</organism>
<dbReference type="RefSeq" id="WP_259427895.1">
    <property type="nucleotide sequence ID" value="NZ_JANWTC010000006.1"/>
</dbReference>
<dbReference type="Pfam" id="PF03237">
    <property type="entry name" value="Terminase_6N"/>
    <property type="match status" value="1"/>
</dbReference>
<dbReference type="EMBL" id="JANWTC010000006">
    <property type="protein sequence ID" value="MCS5479825.1"/>
    <property type="molecule type" value="Genomic_DNA"/>
</dbReference>
<evidence type="ECO:0008006" key="3">
    <source>
        <dbReference type="Google" id="ProtNLM"/>
    </source>
</evidence>
<dbReference type="Gene3D" id="3.40.50.300">
    <property type="entry name" value="P-loop containing nucleotide triphosphate hydrolases"/>
    <property type="match status" value="1"/>
</dbReference>
<proteinExistence type="predicted"/>
<name>A0ABT2FYG8_9CORY</name>
<dbReference type="InterPro" id="IPR027417">
    <property type="entry name" value="P-loop_NTPase"/>
</dbReference>
<dbReference type="Proteomes" id="UP001205965">
    <property type="component" value="Unassembled WGS sequence"/>
</dbReference>
<accession>A0ABT2FYG8</accession>
<keyword evidence="2" id="KW-1185">Reference proteome</keyword>
<evidence type="ECO:0000313" key="2">
    <source>
        <dbReference type="Proteomes" id="UP001205965"/>
    </source>
</evidence>
<reference evidence="1 2" key="1">
    <citation type="submission" date="2022-08" db="EMBL/GenBank/DDBJ databases">
        <title>YIM 101645 draft genome.</title>
        <authorList>
            <person name="Chen X."/>
        </authorList>
    </citation>
    <scope>NUCLEOTIDE SEQUENCE [LARGE SCALE GENOMIC DNA]</scope>
    <source>
        <strain evidence="1 2">YIM 101645</strain>
    </source>
</reference>
<gene>
    <name evidence="1" type="ORF">NYP18_09150</name>
</gene>
<comment type="caution">
    <text evidence="1">The sequence shown here is derived from an EMBL/GenBank/DDBJ whole genome shotgun (WGS) entry which is preliminary data.</text>
</comment>
<sequence length="514" mass="56925">MTLLGVQEPRLSLIPDGDRARGDKAVEFARWCGLTLYPWQEEALRCLCITDEKNLWAAREALFVVARQNGKGEVLVARELAGIYLFGEKEIFHSAHFMDTAVDAQKRLWEVIEDNDDLMYWWEDDEKTPGVPHMGKTNGKENITFPNGAIVYFRTRTKKTGRGLSVELLILDECFDLPKETYASLSKLTRAQENAQTIYISSPVNMEEHAHGAVFSAKRWAAIDKAPRMLFMEWSPDEDDDPFAQSTWAKCNPSMVSSGPGAQLVDIEADARAAQNSEALLEAFLVETLAQGNWYPRDGAEEEFIRVLDVDQVETMVIDKMRIRDLVGLTVVIDADPGRAMCSVSLAGRNKNTGDTEGMVGYHGALVTADVVGAILQLCDKVDPEQIIVDPRNPAKAIGDALDRQGIVITWMSFGDVKAATGEFLQGEKDGTVKFVDTDGLIDEAFEHAELKADAEGGVRWVKQHGIICQLTSLTYALWGARGVEETIATPHRPPPTAPVSIPNPRAAVRQMQF</sequence>
<evidence type="ECO:0000313" key="1">
    <source>
        <dbReference type="EMBL" id="MCS5479825.1"/>
    </source>
</evidence>